<evidence type="ECO:0000256" key="3">
    <source>
        <dbReference type="ARBA" id="ARBA00022598"/>
    </source>
</evidence>
<comment type="caution">
    <text evidence="10">The sequence shown here is derived from an EMBL/GenBank/DDBJ whole genome shotgun (WGS) entry which is preliminary data.</text>
</comment>
<proteinExistence type="inferred from homology"/>
<keyword evidence="3 8" id="KW-0436">Ligase</keyword>
<evidence type="ECO:0000256" key="2">
    <source>
        <dbReference type="ARBA" id="ARBA00022490"/>
    </source>
</evidence>
<dbReference type="Proteomes" id="UP000247476">
    <property type="component" value="Unassembled WGS sequence"/>
</dbReference>
<protein>
    <recommendedName>
        <fullName evidence="8">tRNA(Ile)-lysidine synthase</fullName>
        <ecNumber evidence="8">6.3.4.19</ecNumber>
    </recommendedName>
    <alternativeName>
        <fullName evidence="8">tRNA(Ile)-2-lysyl-cytidine synthase</fullName>
    </alternativeName>
    <alternativeName>
        <fullName evidence="8">tRNA(Ile)-lysidine synthetase</fullName>
    </alternativeName>
</protein>
<feature type="domain" description="Lysidine-tRNA(Ile) synthetase C-terminal" evidence="9">
    <location>
        <begin position="399"/>
        <end position="472"/>
    </location>
</feature>
<dbReference type="NCBIfam" id="TIGR02433">
    <property type="entry name" value="lysidine_TilS_C"/>
    <property type="match status" value="1"/>
</dbReference>
<comment type="catalytic activity">
    <reaction evidence="7 8">
        <text>cytidine(34) in tRNA(Ile2) + L-lysine + ATP = lysidine(34) in tRNA(Ile2) + AMP + diphosphate + H(+)</text>
        <dbReference type="Rhea" id="RHEA:43744"/>
        <dbReference type="Rhea" id="RHEA-COMP:10625"/>
        <dbReference type="Rhea" id="RHEA-COMP:10670"/>
        <dbReference type="ChEBI" id="CHEBI:15378"/>
        <dbReference type="ChEBI" id="CHEBI:30616"/>
        <dbReference type="ChEBI" id="CHEBI:32551"/>
        <dbReference type="ChEBI" id="CHEBI:33019"/>
        <dbReference type="ChEBI" id="CHEBI:82748"/>
        <dbReference type="ChEBI" id="CHEBI:83665"/>
        <dbReference type="ChEBI" id="CHEBI:456215"/>
        <dbReference type="EC" id="6.3.4.19"/>
    </reaction>
</comment>
<dbReference type="SUPFAM" id="SSF56037">
    <property type="entry name" value="PheT/TilS domain"/>
    <property type="match status" value="1"/>
</dbReference>
<dbReference type="Gene3D" id="3.40.50.620">
    <property type="entry name" value="HUPs"/>
    <property type="match status" value="1"/>
</dbReference>
<evidence type="ECO:0000256" key="7">
    <source>
        <dbReference type="ARBA" id="ARBA00048539"/>
    </source>
</evidence>
<dbReference type="PANTHER" id="PTHR43033:SF1">
    <property type="entry name" value="TRNA(ILE)-LYSIDINE SYNTHASE-RELATED"/>
    <property type="match status" value="1"/>
</dbReference>
<evidence type="ECO:0000256" key="5">
    <source>
        <dbReference type="ARBA" id="ARBA00022741"/>
    </source>
</evidence>
<dbReference type="Gene3D" id="1.20.59.20">
    <property type="match status" value="1"/>
</dbReference>
<evidence type="ECO:0000313" key="10">
    <source>
        <dbReference type="EMBL" id="PYI50236.1"/>
    </source>
</evidence>
<evidence type="ECO:0000313" key="11">
    <source>
        <dbReference type="Proteomes" id="UP000247476"/>
    </source>
</evidence>
<feature type="binding site" evidence="8">
    <location>
        <begin position="28"/>
        <end position="33"/>
    </location>
    <ligand>
        <name>ATP</name>
        <dbReference type="ChEBI" id="CHEBI:30616"/>
    </ligand>
</feature>
<name>A0A2V5KP51_9BACL</name>
<dbReference type="GO" id="GO:0005524">
    <property type="term" value="F:ATP binding"/>
    <property type="evidence" value="ECO:0007669"/>
    <property type="project" value="UniProtKB-UniRule"/>
</dbReference>
<dbReference type="SMART" id="SM00977">
    <property type="entry name" value="TilS_C"/>
    <property type="match status" value="1"/>
</dbReference>
<dbReference type="SUPFAM" id="SSF82829">
    <property type="entry name" value="MesJ substrate recognition domain-like"/>
    <property type="match status" value="1"/>
</dbReference>
<dbReference type="InterPro" id="IPR012796">
    <property type="entry name" value="Lysidine-tRNA-synth_C"/>
</dbReference>
<evidence type="ECO:0000256" key="8">
    <source>
        <dbReference type="HAMAP-Rule" id="MF_01161"/>
    </source>
</evidence>
<comment type="function">
    <text evidence="8">Ligates lysine onto the cytidine present at position 34 of the AUA codon-specific tRNA(Ile) that contains the anticodon CAU, in an ATP-dependent manner. Cytidine is converted to lysidine, thus changing the amino acid specificity of the tRNA from methionine to isoleucine.</text>
</comment>
<dbReference type="NCBIfam" id="TIGR02432">
    <property type="entry name" value="lysidine_TilS_N"/>
    <property type="match status" value="1"/>
</dbReference>
<comment type="similarity">
    <text evidence="8">Belongs to the tRNA(Ile)-lysidine synthase family.</text>
</comment>
<comment type="domain">
    <text evidence="8">The N-terminal region contains the highly conserved SGGXDS motif, predicted to be a P-loop motif involved in ATP binding.</text>
</comment>
<accession>A0A2V5KP51</accession>
<reference evidence="10 11" key="1">
    <citation type="submission" date="2018-05" db="EMBL/GenBank/DDBJ databases">
        <title>Paenibacillus flagellatus sp. nov., isolated from selenium mineral soil.</title>
        <authorList>
            <person name="Dai X."/>
        </authorList>
    </citation>
    <scope>NUCLEOTIDE SEQUENCE [LARGE SCALE GENOMIC DNA]</scope>
    <source>
        <strain evidence="10 11">DXL2</strain>
    </source>
</reference>
<dbReference type="EMBL" id="QJVJ01000021">
    <property type="protein sequence ID" value="PYI50236.1"/>
    <property type="molecule type" value="Genomic_DNA"/>
</dbReference>
<dbReference type="InterPro" id="IPR012795">
    <property type="entry name" value="tRNA_Ile_lys_synt_N"/>
</dbReference>
<sequence>MELLKRVEKTIRDERLVQAGDRIVVAVSGGPDSMALLHVLFSLRERLRIGLVAAHVNHRFRGAESDREADIVAAFAEELGVPCEMASIDVPDYIARTGMNPQAAAREKRYAFLREAAGRHGAKKIALAHHADDQAETVLMRLLRGSGPSGLAGMPIVRAEKNLELIRPLLRIYKSEIECHCADYGLPVCRDSSNESRKYFRNEIRLDVIPFLRQYSDRLPESLNRLAEIARAEDEWMEAETRRTFAEIVSVRHAGDGTECVLESASFAVLPIALQRRLIKLILNYVFSEADLSDFARIESARSVIVRERREALTLDLHDKVKLVREYGTVRFVQALPDPEPYAYAITRPDARLRLPEAGLTLECSLLETDGASAARLLADRNGSRDEAYFDYDRVPYPLSVRSRQPGDRMNPFGLKGTKKVKDMFVDEKLPPAARQRIPLVLDAAGRILWIPGVRRSAHAPVSETTTRVLAMKVRSFEG</sequence>
<dbReference type="RefSeq" id="WP_110843806.1">
    <property type="nucleotide sequence ID" value="NZ_QJVJ01000021.1"/>
</dbReference>
<dbReference type="EC" id="6.3.4.19" evidence="8"/>
<dbReference type="AlphaFoldDB" id="A0A2V5KP51"/>
<organism evidence="10 11">
    <name type="scientific">Paenibacillus flagellatus</name>
    <dbReference type="NCBI Taxonomy" id="2211139"/>
    <lineage>
        <taxon>Bacteria</taxon>
        <taxon>Bacillati</taxon>
        <taxon>Bacillota</taxon>
        <taxon>Bacilli</taxon>
        <taxon>Bacillales</taxon>
        <taxon>Paenibacillaceae</taxon>
        <taxon>Paenibacillus</taxon>
    </lineage>
</organism>
<evidence type="ECO:0000259" key="9">
    <source>
        <dbReference type="SMART" id="SM00977"/>
    </source>
</evidence>
<dbReference type="InterPro" id="IPR012094">
    <property type="entry name" value="tRNA_Ile_lys_synt"/>
</dbReference>
<dbReference type="GO" id="GO:0032267">
    <property type="term" value="F:tRNA(Ile)-lysidine synthase activity"/>
    <property type="evidence" value="ECO:0007669"/>
    <property type="project" value="UniProtKB-EC"/>
</dbReference>
<gene>
    <name evidence="8 10" type="primary">tilS</name>
    <name evidence="10" type="ORF">DLM86_30350</name>
</gene>
<keyword evidence="5 8" id="KW-0547">Nucleotide-binding</keyword>
<dbReference type="Pfam" id="PF01171">
    <property type="entry name" value="ATP_bind_3"/>
    <property type="match status" value="1"/>
</dbReference>
<dbReference type="InterPro" id="IPR011063">
    <property type="entry name" value="TilS/TtcA_N"/>
</dbReference>
<comment type="subcellular location">
    <subcellularLocation>
        <location evidence="1 8">Cytoplasm</location>
    </subcellularLocation>
</comment>
<dbReference type="Pfam" id="PF11734">
    <property type="entry name" value="TilS_C"/>
    <property type="match status" value="1"/>
</dbReference>
<keyword evidence="4 8" id="KW-0819">tRNA processing</keyword>
<dbReference type="HAMAP" id="MF_01161">
    <property type="entry name" value="tRNA_Ile_lys_synt"/>
    <property type="match status" value="1"/>
</dbReference>
<evidence type="ECO:0000256" key="6">
    <source>
        <dbReference type="ARBA" id="ARBA00022840"/>
    </source>
</evidence>
<dbReference type="OrthoDB" id="9807403at2"/>
<dbReference type="InterPro" id="IPR014729">
    <property type="entry name" value="Rossmann-like_a/b/a_fold"/>
</dbReference>
<keyword evidence="2 8" id="KW-0963">Cytoplasm</keyword>
<dbReference type="PANTHER" id="PTHR43033">
    <property type="entry name" value="TRNA(ILE)-LYSIDINE SYNTHASE-RELATED"/>
    <property type="match status" value="1"/>
</dbReference>
<dbReference type="GO" id="GO:0006400">
    <property type="term" value="P:tRNA modification"/>
    <property type="evidence" value="ECO:0007669"/>
    <property type="project" value="UniProtKB-UniRule"/>
</dbReference>
<keyword evidence="6 8" id="KW-0067">ATP-binding</keyword>
<evidence type="ECO:0000256" key="4">
    <source>
        <dbReference type="ARBA" id="ARBA00022694"/>
    </source>
</evidence>
<evidence type="ECO:0000256" key="1">
    <source>
        <dbReference type="ARBA" id="ARBA00004496"/>
    </source>
</evidence>
<keyword evidence="11" id="KW-1185">Reference proteome</keyword>
<dbReference type="CDD" id="cd01992">
    <property type="entry name" value="TilS_N"/>
    <property type="match status" value="1"/>
</dbReference>
<dbReference type="GO" id="GO:0005737">
    <property type="term" value="C:cytoplasm"/>
    <property type="evidence" value="ECO:0007669"/>
    <property type="project" value="UniProtKB-SubCell"/>
</dbReference>
<dbReference type="SUPFAM" id="SSF52402">
    <property type="entry name" value="Adenine nucleotide alpha hydrolases-like"/>
    <property type="match status" value="1"/>
</dbReference>